<protein>
    <submittedName>
        <fullName evidence="1">Uncharacterized protein</fullName>
    </submittedName>
</protein>
<reference evidence="1" key="1">
    <citation type="submission" date="2014-09" db="EMBL/GenBank/DDBJ databases">
        <authorList>
            <person name="Magalhaes I.L.F."/>
            <person name="Oliveira U."/>
            <person name="Santos F.R."/>
            <person name="Vidigal T.H.D.A."/>
            <person name="Brescovit A.D."/>
            <person name="Santos A.J."/>
        </authorList>
    </citation>
    <scope>NUCLEOTIDE SEQUENCE</scope>
    <source>
        <tissue evidence="1">Shoot tissue taken approximately 20 cm above the soil surface</tissue>
    </source>
</reference>
<name>A0A0A9HQ79_ARUDO</name>
<sequence>MYATTDNPLKNLADIDRSIFISIQNLLTAMQQYQKSETVNITERLIL</sequence>
<reference evidence="1" key="2">
    <citation type="journal article" date="2015" name="Data Brief">
        <title>Shoot transcriptome of the giant reed, Arundo donax.</title>
        <authorList>
            <person name="Barrero R.A."/>
            <person name="Guerrero F.D."/>
            <person name="Moolhuijzen P."/>
            <person name="Goolsby J.A."/>
            <person name="Tidwell J."/>
            <person name="Bellgard S.E."/>
            <person name="Bellgard M.I."/>
        </authorList>
    </citation>
    <scope>NUCLEOTIDE SEQUENCE</scope>
    <source>
        <tissue evidence="1">Shoot tissue taken approximately 20 cm above the soil surface</tissue>
    </source>
</reference>
<organism evidence="1">
    <name type="scientific">Arundo donax</name>
    <name type="common">Giant reed</name>
    <name type="synonym">Donax arundinaceus</name>
    <dbReference type="NCBI Taxonomy" id="35708"/>
    <lineage>
        <taxon>Eukaryota</taxon>
        <taxon>Viridiplantae</taxon>
        <taxon>Streptophyta</taxon>
        <taxon>Embryophyta</taxon>
        <taxon>Tracheophyta</taxon>
        <taxon>Spermatophyta</taxon>
        <taxon>Magnoliopsida</taxon>
        <taxon>Liliopsida</taxon>
        <taxon>Poales</taxon>
        <taxon>Poaceae</taxon>
        <taxon>PACMAD clade</taxon>
        <taxon>Arundinoideae</taxon>
        <taxon>Arundineae</taxon>
        <taxon>Arundo</taxon>
    </lineage>
</organism>
<evidence type="ECO:0000313" key="1">
    <source>
        <dbReference type="EMBL" id="JAE37036.1"/>
    </source>
</evidence>
<proteinExistence type="predicted"/>
<dbReference type="EMBL" id="GBRH01160860">
    <property type="protein sequence ID" value="JAE37036.1"/>
    <property type="molecule type" value="Transcribed_RNA"/>
</dbReference>
<dbReference type="AlphaFoldDB" id="A0A0A9HQ79"/>
<accession>A0A0A9HQ79</accession>